<comment type="caution">
    <text evidence="7">The sequence shown here is derived from an EMBL/GenBank/DDBJ whole genome shotgun (WGS) entry which is preliminary data.</text>
</comment>
<accession>A0A917F4Y8</accession>
<evidence type="ECO:0000256" key="1">
    <source>
        <dbReference type="ARBA" id="ARBA00022654"/>
    </source>
</evidence>
<dbReference type="RefSeq" id="WP_188659638.1">
    <property type="nucleotide sequence ID" value="NZ_BMHV01000001.1"/>
</dbReference>
<dbReference type="Pfam" id="PF00765">
    <property type="entry name" value="Autoind_synth"/>
    <property type="match status" value="1"/>
</dbReference>
<gene>
    <name evidence="7" type="ORF">GCM10011332_00030</name>
</gene>
<dbReference type="PANTHER" id="PTHR39322:SF1">
    <property type="entry name" value="ISOVALERYL-HOMOSERINE LACTONE SYNTHASE"/>
    <property type="match status" value="1"/>
</dbReference>
<dbReference type="InterPro" id="IPR016181">
    <property type="entry name" value="Acyl_CoA_acyltransferase"/>
</dbReference>
<evidence type="ECO:0000256" key="6">
    <source>
        <dbReference type="RuleBase" id="RU361135"/>
    </source>
</evidence>
<proteinExistence type="inferred from homology"/>
<dbReference type="Proteomes" id="UP000632498">
    <property type="component" value="Unassembled WGS sequence"/>
</dbReference>
<evidence type="ECO:0000313" key="8">
    <source>
        <dbReference type="Proteomes" id="UP000632498"/>
    </source>
</evidence>
<evidence type="ECO:0000256" key="5">
    <source>
        <dbReference type="PROSITE-ProRule" id="PRU00533"/>
    </source>
</evidence>
<name>A0A917F4Y8_9PROT</name>
<keyword evidence="4 5" id="KW-0071">Autoinducer synthesis</keyword>
<evidence type="ECO:0000256" key="3">
    <source>
        <dbReference type="ARBA" id="ARBA00022691"/>
    </source>
</evidence>
<evidence type="ECO:0000313" key="7">
    <source>
        <dbReference type="EMBL" id="GGF50810.1"/>
    </source>
</evidence>
<organism evidence="7 8">
    <name type="scientific">Terasakiella brassicae</name>
    <dbReference type="NCBI Taxonomy" id="1634917"/>
    <lineage>
        <taxon>Bacteria</taxon>
        <taxon>Pseudomonadati</taxon>
        <taxon>Pseudomonadota</taxon>
        <taxon>Alphaproteobacteria</taxon>
        <taxon>Rhodospirillales</taxon>
        <taxon>Terasakiellaceae</taxon>
        <taxon>Terasakiella</taxon>
    </lineage>
</organism>
<keyword evidence="8" id="KW-1185">Reference proteome</keyword>
<sequence length="263" mass="29754">MLFQIEPSDHHVFMERLDQMFQQRARVFKGRLGWDVTIENGRERDQYDAEDPTYLLYYSPDGCLRGSVRFLPMTGTNMLRDTFPQLLDGQICPDSSIYFESSRFAVETDGDQKINRLLSRGCAELFLGGIEYGLAHGKKELITVTDVFIERLFKLAGWSSERIGEEHLIGESRAVAVRLPISREYLASVRRKTGIYEPVLWSRATGMQNVGLETNADERIQGMHASLEYLRAQAKAAGMPDIADKIGAIEKAITREVMSLGHA</sequence>
<protein>
    <recommendedName>
        <fullName evidence="6">Acyl-homoserine-lactone synthase</fullName>
        <ecNumber evidence="6">2.3.1.184</ecNumber>
    </recommendedName>
    <alternativeName>
        <fullName evidence="6">Autoinducer synthesis protein</fullName>
    </alternativeName>
</protein>
<comment type="catalytic activity">
    <reaction evidence="6">
        <text>a fatty acyl-[ACP] + S-adenosyl-L-methionine = an N-acyl-L-homoserine lactone + S-methyl-5'-thioadenosine + holo-[ACP] + H(+)</text>
        <dbReference type="Rhea" id="RHEA:10096"/>
        <dbReference type="Rhea" id="RHEA-COMP:9685"/>
        <dbReference type="Rhea" id="RHEA-COMP:14125"/>
        <dbReference type="ChEBI" id="CHEBI:15378"/>
        <dbReference type="ChEBI" id="CHEBI:17509"/>
        <dbReference type="ChEBI" id="CHEBI:55474"/>
        <dbReference type="ChEBI" id="CHEBI:59789"/>
        <dbReference type="ChEBI" id="CHEBI:64479"/>
        <dbReference type="ChEBI" id="CHEBI:138651"/>
        <dbReference type="EC" id="2.3.1.184"/>
    </reaction>
</comment>
<dbReference type="PANTHER" id="PTHR39322">
    <property type="entry name" value="ACYL-HOMOSERINE-LACTONE SYNTHASE"/>
    <property type="match status" value="1"/>
</dbReference>
<keyword evidence="2 6" id="KW-0808">Transferase</keyword>
<dbReference type="InterPro" id="IPR001690">
    <property type="entry name" value="Autoind_synthase"/>
</dbReference>
<dbReference type="AlphaFoldDB" id="A0A917F4Y8"/>
<dbReference type="SUPFAM" id="SSF55729">
    <property type="entry name" value="Acyl-CoA N-acyltransferases (Nat)"/>
    <property type="match status" value="1"/>
</dbReference>
<dbReference type="PROSITE" id="PS51187">
    <property type="entry name" value="AUTOINDUCER_SYNTH_2"/>
    <property type="match status" value="1"/>
</dbReference>
<reference evidence="7" key="2">
    <citation type="submission" date="2020-09" db="EMBL/GenBank/DDBJ databases">
        <authorList>
            <person name="Sun Q."/>
            <person name="Zhou Y."/>
        </authorList>
    </citation>
    <scope>NUCLEOTIDE SEQUENCE</scope>
    <source>
        <strain evidence="7">CGMCC 1.15254</strain>
    </source>
</reference>
<evidence type="ECO:0000256" key="2">
    <source>
        <dbReference type="ARBA" id="ARBA00022679"/>
    </source>
</evidence>
<comment type="similarity">
    <text evidence="5 6">Belongs to the autoinducer synthase family.</text>
</comment>
<evidence type="ECO:0000256" key="4">
    <source>
        <dbReference type="ARBA" id="ARBA00022929"/>
    </source>
</evidence>
<dbReference type="GO" id="GO:0007165">
    <property type="term" value="P:signal transduction"/>
    <property type="evidence" value="ECO:0007669"/>
    <property type="project" value="TreeGrafter"/>
</dbReference>
<reference evidence="7" key="1">
    <citation type="journal article" date="2014" name="Int. J. Syst. Evol. Microbiol.">
        <title>Complete genome sequence of Corynebacterium casei LMG S-19264T (=DSM 44701T), isolated from a smear-ripened cheese.</title>
        <authorList>
            <consortium name="US DOE Joint Genome Institute (JGI-PGF)"/>
            <person name="Walter F."/>
            <person name="Albersmeier A."/>
            <person name="Kalinowski J."/>
            <person name="Ruckert C."/>
        </authorList>
    </citation>
    <scope>NUCLEOTIDE SEQUENCE</scope>
    <source>
        <strain evidence="7">CGMCC 1.15254</strain>
    </source>
</reference>
<dbReference type="EMBL" id="BMHV01000001">
    <property type="protein sequence ID" value="GGF50810.1"/>
    <property type="molecule type" value="Genomic_DNA"/>
</dbReference>
<dbReference type="GO" id="GO:0061579">
    <property type="term" value="F:N-acyl homoserine lactone synthase activity"/>
    <property type="evidence" value="ECO:0007669"/>
    <property type="project" value="UniProtKB-UniRule"/>
</dbReference>
<dbReference type="EC" id="2.3.1.184" evidence="6"/>
<keyword evidence="3 6" id="KW-0949">S-adenosyl-L-methionine</keyword>
<dbReference type="Gene3D" id="3.40.630.30">
    <property type="match status" value="1"/>
</dbReference>
<dbReference type="PRINTS" id="PR01549">
    <property type="entry name" value="AUTOINDCRSYN"/>
</dbReference>
<dbReference type="GO" id="GO:0009372">
    <property type="term" value="P:quorum sensing"/>
    <property type="evidence" value="ECO:0007669"/>
    <property type="project" value="UniProtKB-UniRule"/>
</dbReference>
<keyword evidence="1 5" id="KW-0673">Quorum sensing</keyword>